<proteinExistence type="predicted"/>
<feature type="non-terminal residue" evidence="1">
    <location>
        <position position="83"/>
    </location>
</feature>
<feature type="non-terminal residue" evidence="1">
    <location>
        <position position="1"/>
    </location>
</feature>
<dbReference type="PANTHER" id="PTHR21597">
    <property type="entry name" value="THO2 PROTEIN"/>
    <property type="match status" value="1"/>
</dbReference>
<organism evidence="1">
    <name type="scientific">Tetraselmis sp. GSL018</name>
    <dbReference type="NCBI Taxonomy" id="582737"/>
    <lineage>
        <taxon>Eukaryota</taxon>
        <taxon>Viridiplantae</taxon>
        <taxon>Chlorophyta</taxon>
        <taxon>core chlorophytes</taxon>
        <taxon>Chlorodendrophyceae</taxon>
        <taxon>Chlorodendrales</taxon>
        <taxon>Chlorodendraceae</taxon>
        <taxon>Tetraselmis</taxon>
    </lineage>
</organism>
<dbReference type="EMBL" id="GBEZ01012930">
    <property type="protein sequence ID" value="JAC73006.1"/>
    <property type="molecule type" value="Transcribed_RNA"/>
</dbReference>
<evidence type="ECO:0000313" key="1">
    <source>
        <dbReference type="EMBL" id="JAC73006.1"/>
    </source>
</evidence>
<dbReference type="GO" id="GO:0003729">
    <property type="term" value="F:mRNA binding"/>
    <property type="evidence" value="ECO:0007669"/>
    <property type="project" value="TreeGrafter"/>
</dbReference>
<dbReference type="GO" id="GO:0006406">
    <property type="term" value="P:mRNA export from nucleus"/>
    <property type="evidence" value="ECO:0007669"/>
    <property type="project" value="InterPro"/>
</dbReference>
<reference evidence="1" key="1">
    <citation type="submission" date="2014-05" db="EMBL/GenBank/DDBJ databases">
        <title>The transcriptome of the halophilic microalga Tetraselmis sp. GSL018 isolated from the Great Salt Lake, Utah.</title>
        <authorList>
            <person name="Jinkerson R.E."/>
            <person name="D'Adamo S."/>
            <person name="Posewitz M.C."/>
        </authorList>
    </citation>
    <scope>NUCLEOTIDE SEQUENCE</scope>
    <source>
        <strain evidence="1">GSL018</strain>
    </source>
</reference>
<dbReference type="GO" id="GO:0000445">
    <property type="term" value="C:THO complex part of transcription export complex"/>
    <property type="evidence" value="ECO:0007669"/>
    <property type="project" value="TreeGrafter"/>
</dbReference>
<sequence>GINLSDWLISLAQFAGEACKKFPGIEMTALCQYVTNQLKQQEGADLQILKDIIASVTGIVTVEDLNEGQVDALAGGETLRHEA</sequence>
<dbReference type="AlphaFoldDB" id="A0A061RR24"/>
<dbReference type="InterPro" id="IPR040007">
    <property type="entry name" value="Tho2"/>
</dbReference>
<accession>A0A061RR24</accession>
<gene>
    <name evidence="1" type="ORF">TSPGSL018_29962</name>
</gene>
<protein>
    <submittedName>
        <fullName evidence="1">Tho complex subunit 2-like</fullName>
    </submittedName>
</protein>
<dbReference type="PANTHER" id="PTHR21597:SF0">
    <property type="entry name" value="THO COMPLEX SUBUNIT 2"/>
    <property type="match status" value="1"/>
</dbReference>
<dbReference type="GO" id="GO:0006397">
    <property type="term" value="P:mRNA processing"/>
    <property type="evidence" value="ECO:0007669"/>
    <property type="project" value="InterPro"/>
</dbReference>
<name>A0A061RR24_9CHLO</name>